<organism evidence="5 6">
    <name type="scientific">Botrimarina mediterranea</name>
    <dbReference type="NCBI Taxonomy" id="2528022"/>
    <lineage>
        <taxon>Bacteria</taxon>
        <taxon>Pseudomonadati</taxon>
        <taxon>Planctomycetota</taxon>
        <taxon>Planctomycetia</taxon>
        <taxon>Pirellulales</taxon>
        <taxon>Lacipirellulaceae</taxon>
        <taxon>Botrimarina</taxon>
    </lineage>
</organism>
<evidence type="ECO:0000313" key="6">
    <source>
        <dbReference type="Proteomes" id="UP000316426"/>
    </source>
</evidence>
<dbReference type="InterPro" id="IPR037522">
    <property type="entry name" value="HD_GYP_dom"/>
</dbReference>
<dbReference type="PROSITE" id="PS51832">
    <property type="entry name" value="HD_GYP"/>
    <property type="match status" value="1"/>
</dbReference>
<dbReference type="InterPro" id="IPR052020">
    <property type="entry name" value="Cyclic_di-GMP/3'3'-cGAMP_PDE"/>
</dbReference>
<dbReference type="InterPro" id="IPR003607">
    <property type="entry name" value="HD/PDEase_dom"/>
</dbReference>
<sequence length="383" mass="42272">MPYSALLSRESTSQAESNTATQNARVMIIDDEPINVTVVRKFLQRSGYRNFDEITDSTQALGHIYTNPPDVLLLDLMMPVVSGLDILEAVRADPTLDRVPVLILTASCDAETKIEALNLGATDFLSKPVDPTELIPRVRNALLVKGREDALEDLVAKRTAELERSRREVIHCLARAAEFRDNETGRHVIRVGKYAGILARQMGFNERDAQQLEVAATLHDIGKIGIPDAILLKPGKLDPEEFELMQKHAAYGRKIVSAMDATEYASFVGHAELGSTLLGECTSPVLQLASRISLTHHERWDGSGYPLGLAGTDIPLEGRITAVADVFDALSSRRPYKAAFPFAKCVEILEEGRGKHFDPDVLNAFQAEREAIIRVQIDYADDE</sequence>
<dbReference type="SMART" id="SM00471">
    <property type="entry name" value="HDc"/>
    <property type="match status" value="1"/>
</dbReference>
<reference evidence="5 6" key="1">
    <citation type="submission" date="2019-02" db="EMBL/GenBank/DDBJ databases">
        <title>Deep-cultivation of Planctomycetes and their phenomic and genomic characterization uncovers novel biology.</title>
        <authorList>
            <person name="Wiegand S."/>
            <person name="Jogler M."/>
            <person name="Boedeker C."/>
            <person name="Pinto D."/>
            <person name="Vollmers J."/>
            <person name="Rivas-Marin E."/>
            <person name="Kohn T."/>
            <person name="Peeters S.H."/>
            <person name="Heuer A."/>
            <person name="Rast P."/>
            <person name="Oberbeckmann S."/>
            <person name="Bunk B."/>
            <person name="Jeske O."/>
            <person name="Meyerdierks A."/>
            <person name="Storesund J.E."/>
            <person name="Kallscheuer N."/>
            <person name="Luecker S."/>
            <person name="Lage O.M."/>
            <person name="Pohl T."/>
            <person name="Merkel B.J."/>
            <person name="Hornburger P."/>
            <person name="Mueller R.-W."/>
            <person name="Bruemmer F."/>
            <person name="Labrenz M."/>
            <person name="Spormann A.M."/>
            <person name="Op den Camp H."/>
            <person name="Overmann J."/>
            <person name="Amann R."/>
            <person name="Jetten M.S.M."/>
            <person name="Mascher T."/>
            <person name="Medema M.H."/>
            <person name="Devos D.P."/>
            <person name="Kaster A.-K."/>
            <person name="Ovreas L."/>
            <person name="Rohde M."/>
            <person name="Galperin M.Y."/>
            <person name="Jogler C."/>
        </authorList>
    </citation>
    <scope>NUCLEOTIDE SEQUENCE [LARGE SCALE GENOMIC DNA]</scope>
    <source>
        <strain evidence="5 6">Spa11</strain>
    </source>
</reference>
<name>A0A518K5C4_9BACT</name>
<dbReference type="SUPFAM" id="SSF52172">
    <property type="entry name" value="CheY-like"/>
    <property type="match status" value="1"/>
</dbReference>
<evidence type="ECO:0000256" key="1">
    <source>
        <dbReference type="PROSITE-ProRule" id="PRU00169"/>
    </source>
</evidence>
<dbReference type="Proteomes" id="UP000316426">
    <property type="component" value="Chromosome"/>
</dbReference>
<dbReference type="PANTHER" id="PTHR45228:SF1">
    <property type="entry name" value="CYCLIC DI-GMP PHOSPHODIESTERASE TM_0186"/>
    <property type="match status" value="1"/>
</dbReference>
<gene>
    <name evidence="5" type="primary">rpfG_1</name>
    <name evidence="5" type="ORF">Spa11_11860</name>
</gene>
<dbReference type="CDD" id="cd17551">
    <property type="entry name" value="REC_RpfG-like"/>
    <property type="match status" value="1"/>
</dbReference>
<feature type="region of interest" description="Disordered" evidence="2">
    <location>
        <begin position="1"/>
        <end position="20"/>
    </location>
</feature>
<evidence type="ECO:0000313" key="5">
    <source>
        <dbReference type="EMBL" id="QDV72999.1"/>
    </source>
</evidence>
<keyword evidence="1" id="KW-0597">Phosphoprotein</keyword>
<dbReference type="GO" id="GO:0000160">
    <property type="term" value="P:phosphorelay signal transduction system"/>
    <property type="evidence" value="ECO:0007669"/>
    <property type="project" value="InterPro"/>
</dbReference>
<feature type="domain" description="HD-GYP" evidence="4">
    <location>
        <begin position="162"/>
        <end position="381"/>
    </location>
</feature>
<feature type="compositionally biased region" description="Polar residues" evidence="2">
    <location>
        <begin position="9"/>
        <end position="20"/>
    </location>
</feature>
<evidence type="ECO:0000256" key="2">
    <source>
        <dbReference type="SAM" id="MobiDB-lite"/>
    </source>
</evidence>
<dbReference type="AlphaFoldDB" id="A0A518K5C4"/>
<evidence type="ECO:0000259" key="4">
    <source>
        <dbReference type="PROSITE" id="PS51832"/>
    </source>
</evidence>
<protein>
    <submittedName>
        <fullName evidence="5">Cyclic di-GMP phosphodiesterase response regulator RpfG</fullName>
        <ecNumber evidence="5">3.1.4.52</ecNumber>
    </submittedName>
</protein>
<accession>A0A518K5C4</accession>
<keyword evidence="5" id="KW-0378">Hydrolase</keyword>
<dbReference type="SMART" id="SM00448">
    <property type="entry name" value="REC"/>
    <property type="match status" value="1"/>
</dbReference>
<evidence type="ECO:0000259" key="3">
    <source>
        <dbReference type="PROSITE" id="PS50110"/>
    </source>
</evidence>
<dbReference type="InterPro" id="IPR011006">
    <property type="entry name" value="CheY-like_superfamily"/>
</dbReference>
<dbReference type="PANTHER" id="PTHR45228">
    <property type="entry name" value="CYCLIC DI-GMP PHOSPHODIESTERASE TM_0186-RELATED"/>
    <property type="match status" value="1"/>
</dbReference>
<proteinExistence type="predicted"/>
<dbReference type="InterPro" id="IPR001789">
    <property type="entry name" value="Sig_transdc_resp-reg_receiver"/>
</dbReference>
<feature type="domain" description="Response regulatory" evidence="3">
    <location>
        <begin position="25"/>
        <end position="142"/>
    </location>
</feature>
<dbReference type="KEGG" id="bmei:Spa11_11860"/>
<dbReference type="Pfam" id="PF13487">
    <property type="entry name" value="HD_5"/>
    <property type="match status" value="1"/>
</dbReference>
<dbReference type="Pfam" id="PF00072">
    <property type="entry name" value="Response_reg"/>
    <property type="match status" value="1"/>
</dbReference>
<keyword evidence="6" id="KW-1185">Reference proteome</keyword>
<dbReference type="EMBL" id="CP036349">
    <property type="protein sequence ID" value="QDV72999.1"/>
    <property type="molecule type" value="Genomic_DNA"/>
</dbReference>
<dbReference type="Gene3D" id="3.40.50.2300">
    <property type="match status" value="1"/>
</dbReference>
<dbReference type="PROSITE" id="PS50110">
    <property type="entry name" value="RESPONSE_REGULATORY"/>
    <property type="match status" value="1"/>
</dbReference>
<feature type="modified residue" description="4-aspartylphosphate" evidence="1">
    <location>
        <position position="75"/>
    </location>
</feature>
<dbReference type="EC" id="3.1.4.52" evidence="5"/>
<dbReference type="Gene3D" id="1.10.3210.10">
    <property type="entry name" value="Hypothetical protein af1432"/>
    <property type="match status" value="1"/>
</dbReference>
<dbReference type="GO" id="GO:0071111">
    <property type="term" value="F:cyclic-guanylate-specific phosphodiesterase activity"/>
    <property type="evidence" value="ECO:0007669"/>
    <property type="project" value="UniProtKB-EC"/>
</dbReference>
<dbReference type="RefSeq" id="WP_145109239.1">
    <property type="nucleotide sequence ID" value="NZ_CP036349.1"/>
</dbReference>
<dbReference type="CDD" id="cd00077">
    <property type="entry name" value="HDc"/>
    <property type="match status" value="1"/>
</dbReference>
<dbReference type="SUPFAM" id="SSF109604">
    <property type="entry name" value="HD-domain/PDEase-like"/>
    <property type="match status" value="1"/>
</dbReference>